<proteinExistence type="predicted"/>
<accession>A0ACB8B3P3</accession>
<evidence type="ECO:0000313" key="2">
    <source>
        <dbReference type="Proteomes" id="UP000790709"/>
    </source>
</evidence>
<organism evidence="1 2">
    <name type="scientific">Leucogyrophana mollusca</name>
    <dbReference type="NCBI Taxonomy" id="85980"/>
    <lineage>
        <taxon>Eukaryota</taxon>
        <taxon>Fungi</taxon>
        <taxon>Dikarya</taxon>
        <taxon>Basidiomycota</taxon>
        <taxon>Agaricomycotina</taxon>
        <taxon>Agaricomycetes</taxon>
        <taxon>Agaricomycetidae</taxon>
        <taxon>Boletales</taxon>
        <taxon>Boletales incertae sedis</taxon>
        <taxon>Leucogyrophana</taxon>
    </lineage>
</organism>
<dbReference type="EMBL" id="MU266612">
    <property type="protein sequence ID" value="KAH7920007.1"/>
    <property type="molecule type" value="Genomic_DNA"/>
</dbReference>
<dbReference type="Proteomes" id="UP000790709">
    <property type="component" value="Unassembled WGS sequence"/>
</dbReference>
<name>A0ACB8B3P3_9AGAM</name>
<sequence length="92" mass="9953">MNTVAPFVSTLHSVVLWASDEEGALANSKRLSVRQQHLDNVNRLIAQNILGTAHEECTKADSLTAVAGDGIMIPESVRAEAADKVRCLLRDL</sequence>
<keyword evidence="2" id="KW-1185">Reference proteome</keyword>
<reference evidence="1" key="1">
    <citation type="journal article" date="2021" name="New Phytol.">
        <title>Evolutionary innovations through gain and loss of genes in the ectomycorrhizal Boletales.</title>
        <authorList>
            <person name="Wu G."/>
            <person name="Miyauchi S."/>
            <person name="Morin E."/>
            <person name="Kuo A."/>
            <person name="Drula E."/>
            <person name="Varga T."/>
            <person name="Kohler A."/>
            <person name="Feng B."/>
            <person name="Cao Y."/>
            <person name="Lipzen A."/>
            <person name="Daum C."/>
            <person name="Hundley H."/>
            <person name="Pangilinan J."/>
            <person name="Johnson J."/>
            <person name="Barry K."/>
            <person name="LaButti K."/>
            <person name="Ng V."/>
            <person name="Ahrendt S."/>
            <person name="Min B."/>
            <person name="Choi I.G."/>
            <person name="Park H."/>
            <person name="Plett J.M."/>
            <person name="Magnuson J."/>
            <person name="Spatafora J.W."/>
            <person name="Nagy L.G."/>
            <person name="Henrissat B."/>
            <person name="Grigoriev I.V."/>
            <person name="Yang Z.L."/>
            <person name="Xu J."/>
            <person name="Martin F.M."/>
        </authorList>
    </citation>
    <scope>NUCLEOTIDE SEQUENCE</scope>
    <source>
        <strain evidence="1">KUC20120723A-06</strain>
    </source>
</reference>
<protein>
    <submittedName>
        <fullName evidence="1">Uncharacterized protein</fullName>
    </submittedName>
</protein>
<evidence type="ECO:0000313" key="1">
    <source>
        <dbReference type="EMBL" id="KAH7920007.1"/>
    </source>
</evidence>
<comment type="caution">
    <text evidence="1">The sequence shown here is derived from an EMBL/GenBank/DDBJ whole genome shotgun (WGS) entry which is preliminary data.</text>
</comment>
<gene>
    <name evidence="1" type="ORF">BV22DRAFT_1040348</name>
</gene>